<dbReference type="AlphaFoldDB" id="A0A0D1BQ66"/>
<dbReference type="PATRIC" id="fig|1379739.3.peg.3599"/>
<dbReference type="SMART" id="SM00530">
    <property type="entry name" value="HTH_XRE"/>
    <property type="match status" value="1"/>
</dbReference>
<reference evidence="2 3" key="1">
    <citation type="submission" date="2014-06" db="EMBL/GenBank/DDBJ databases">
        <title>Genome characterization of distinct group I Clostridium botulinum lineages.</title>
        <authorList>
            <person name="Giordani F."/>
            <person name="Anselmo A."/>
            <person name="Fillo S."/>
            <person name="Palozzi A.M."/>
            <person name="Fortunato A."/>
            <person name="Gentile B."/>
            <person name="Ciammaruconi A."/>
            <person name="Anniballi F."/>
            <person name="De Medici D."/>
            <person name="Lista F."/>
        </authorList>
    </citation>
    <scope>NUCLEOTIDE SEQUENCE [LARGE SCALE GENOMIC DNA]</scope>
    <source>
        <strain evidence="2 3">B2 450</strain>
    </source>
</reference>
<dbReference type="InterPro" id="IPR001387">
    <property type="entry name" value="Cro/C1-type_HTH"/>
</dbReference>
<protein>
    <submittedName>
        <fullName evidence="2">DNA-binding protein</fullName>
    </submittedName>
</protein>
<evidence type="ECO:0000313" key="2">
    <source>
        <dbReference type="EMBL" id="KIS22002.1"/>
    </source>
</evidence>
<dbReference type="PROSITE" id="PS50943">
    <property type="entry name" value="HTH_CROC1"/>
    <property type="match status" value="1"/>
</dbReference>
<dbReference type="CDD" id="cd00093">
    <property type="entry name" value="HTH_XRE"/>
    <property type="match status" value="1"/>
</dbReference>
<dbReference type="Gene3D" id="1.10.260.40">
    <property type="entry name" value="lambda repressor-like DNA-binding domains"/>
    <property type="match status" value="1"/>
</dbReference>
<dbReference type="Proteomes" id="UP000032250">
    <property type="component" value="Unassembled WGS sequence"/>
</dbReference>
<accession>A0A0D1BQ66</accession>
<dbReference type="EMBL" id="JXSU01000008">
    <property type="protein sequence ID" value="KIS22002.1"/>
    <property type="molecule type" value="Genomic_DNA"/>
</dbReference>
<dbReference type="GO" id="GO:0003677">
    <property type="term" value="F:DNA binding"/>
    <property type="evidence" value="ECO:0007669"/>
    <property type="project" value="UniProtKB-KW"/>
</dbReference>
<evidence type="ECO:0000313" key="3">
    <source>
        <dbReference type="Proteomes" id="UP000032250"/>
    </source>
</evidence>
<keyword evidence="2" id="KW-0238">DNA-binding</keyword>
<dbReference type="OrthoDB" id="1928437at2"/>
<gene>
    <name evidence="2" type="ORF">N495_16035</name>
</gene>
<dbReference type="Pfam" id="PF01381">
    <property type="entry name" value="HTH_3"/>
    <property type="match status" value="1"/>
</dbReference>
<dbReference type="HOGENOM" id="CLU_066192_44_6_9"/>
<proteinExistence type="predicted"/>
<feature type="domain" description="HTH cro/C1-type" evidence="1">
    <location>
        <begin position="20"/>
        <end position="62"/>
    </location>
</feature>
<sequence>MSIKNKLLNIRLSMGYKHAKDFAYFLGIGKSNYSLIENNKKQVTLDQAFKIAKKLNMKLEDIFELVDED</sequence>
<dbReference type="SUPFAM" id="SSF47413">
    <property type="entry name" value="lambda repressor-like DNA-binding domains"/>
    <property type="match status" value="1"/>
</dbReference>
<dbReference type="RefSeq" id="WP_043032477.1">
    <property type="nucleotide sequence ID" value="NZ_JXSU01000008.1"/>
</dbReference>
<evidence type="ECO:0000259" key="1">
    <source>
        <dbReference type="PROSITE" id="PS50943"/>
    </source>
</evidence>
<name>A0A0D1BQ66_CLOBO</name>
<organism evidence="2 3">
    <name type="scientific">Clostridium botulinum B2 450</name>
    <dbReference type="NCBI Taxonomy" id="1379739"/>
    <lineage>
        <taxon>Bacteria</taxon>
        <taxon>Bacillati</taxon>
        <taxon>Bacillota</taxon>
        <taxon>Clostridia</taxon>
        <taxon>Eubacteriales</taxon>
        <taxon>Clostridiaceae</taxon>
        <taxon>Clostridium</taxon>
    </lineage>
</organism>
<comment type="caution">
    <text evidence="2">The sequence shown here is derived from an EMBL/GenBank/DDBJ whole genome shotgun (WGS) entry which is preliminary data.</text>
</comment>
<dbReference type="InterPro" id="IPR010982">
    <property type="entry name" value="Lambda_DNA-bd_dom_sf"/>
</dbReference>